<accession>A0ABN3B8M8</accession>
<dbReference type="Proteomes" id="UP001501084">
    <property type="component" value="Unassembled WGS sequence"/>
</dbReference>
<protein>
    <submittedName>
        <fullName evidence="2">Uncharacterized protein</fullName>
    </submittedName>
</protein>
<dbReference type="RefSeq" id="WP_346058265.1">
    <property type="nucleotide sequence ID" value="NZ_BAAAOP010000007.1"/>
</dbReference>
<evidence type="ECO:0000313" key="2">
    <source>
        <dbReference type="EMBL" id="GAA2189039.1"/>
    </source>
</evidence>
<feature type="region of interest" description="Disordered" evidence="1">
    <location>
        <begin position="384"/>
        <end position="420"/>
    </location>
</feature>
<feature type="compositionally biased region" description="Basic and acidic residues" evidence="1">
    <location>
        <begin position="384"/>
        <end position="393"/>
    </location>
</feature>
<organism evidence="2 3">
    <name type="scientific">Leucobacter alluvii</name>
    <dbReference type="NCBI Taxonomy" id="340321"/>
    <lineage>
        <taxon>Bacteria</taxon>
        <taxon>Bacillati</taxon>
        <taxon>Actinomycetota</taxon>
        <taxon>Actinomycetes</taxon>
        <taxon>Micrococcales</taxon>
        <taxon>Microbacteriaceae</taxon>
        <taxon>Leucobacter</taxon>
    </lineage>
</organism>
<comment type="caution">
    <text evidence="2">The sequence shown here is derived from an EMBL/GenBank/DDBJ whole genome shotgun (WGS) entry which is preliminary data.</text>
</comment>
<name>A0ABN3B8M8_9MICO</name>
<proteinExistence type="predicted"/>
<feature type="compositionally biased region" description="Basic and acidic residues" evidence="1">
    <location>
        <begin position="1"/>
        <end position="17"/>
    </location>
</feature>
<keyword evidence="3" id="KW-1185">Reference proteome</keyword>
<reference evidence="2 3" key="1">
    <citation type="journal article" date="2019" name="Int. J. Syst. Evol. Microbiol.">
        <title>The Global Catalogue of Microorganisms (GCM) 10K type strain sequencing project: providing services to taxonomists for standard genome sequencing and annotation.</title>
        <authorList>
            <consortium name="The Broad Institute Genomics Platform"/>
            <consortium name="The Broad Institute Genome Sequencing Center for Infectious Disease"/>
            <person name="Wu L."/>
            <person name="Ma J."/>
        </authorList>
    </citation>
    <scope>NUCLEOTIDE SEQUENCE [LARGE SCALE GENOMIC DNA]</scope>
    <source>
        <strain evidence="2 3">JCM 14919</strain>
    </source>
</reference>
<feature type="compositionally biased region" description="Gly residues" evidence="1">
    <location>
        <begin position="399"/>
        <end position="420"/>
    </location>
</feature>
<sequence length="445" mass="47764">MAFWGRRDRESQERQHASDAQQSQRARSAIVAADERIRATSDELAFATAELGEDATAELRAGLDSVREHLSEAFQLHQLNHDHIPDTPDEVRTRNARILQLCEWAESVLDERTTALQARVERARRAPEMVERVRADAAALRARVPDAQRAAARLAERYSPSALQRVRLQSEDVEQLLDFAEHSADLSDRRRTAGALADANLALETATETVRRAASILDGVDSFEIEALRAQNTLADVIDDSRGDIASARTEPRNETVDAAIERLEQALAEVSTGRQRDPFADLALVSSANSALDAARARAAKPVPSAAQVQHGVSAADHAIGIAASLIEGHRGWIGADARTRLAEARRHRSEIAALPVSEDTREQVLQLARRASDLADESLRLAQRDIDSSRPDDDDWGWGGGGGGGQWGGGGRGRGGAGGGGGGMLGPVIGGVLLGGLLGDIFD</sequence>
<evidence type="ECO:0000256" key="1">
    <source>
        <dbReference type="SAM" id="MobiDB-lite"/>
    </source>
</evidence>
<dbReference type="EMBL" id="BAAAOP010000007">
    <property type="protein sequence ID" value="GAA2189039.1"/>
    <property type="molecule type" value="Genomic_DNA"/>
</dbReference>
<feature type="region of interest" description="Disordered" evidence="1">
    <location>
        <begin position="1"/>
        <end position="27"/>
    </location>
</feature>
<evidence type="ECO:0000313" key="3">
    <source>
        <dbReference type="Proteomes" id="UP001501084"/>
    </source>
</evidence>
<gene>
    <name evidence="2" type="ORF">GCM10009786_20590</name>
</gene>